<accession>A0A5A7NY89</accession>
<protein>
    <submittedName>
        <fullName evidence="2">Beta glucosidase 42</fullName>
    </submittedName>
</protein>
<dbReference type="AlphaFoldDB" id="A0A5A7NY89"/>
<evidence type="ECO:0000313" key="3">
    <source>
        <dbReference type="Proteomes" id="UP000325081"/>
    </source>
</evidence>
<evidence type="ECO:0000256" key="1">
    <source>
        <dbReference type="SAM" id="MobiDB-lite"/>
    </source>
</evidence>
<feature type="compositionally biased region" description="Polar residues" evidence="1">
    <location>
        <begin position="82"/>
        <end position="94"/>
    </location>
</feature>
<keyword evidence="3" id="KW-1185">Reference proteome</keyword>
<feature type="compositionally biased region" description="Basic residues" evidence="1">
    <location>
        <begin position="70"/>
        <end position="81"/>
    </location>
</feature>
<proteinExistence type="predicted"/>
<gene>
    <name evidence="2" type="ORF">STAS_01031</name>
</gene>
<organism evidence="2 3">
    <name type="scientific">Striga asiatica</name>
    <name type="common">Asiatic witchweed</name>
    <name type="synonym">Buchnera asiatica</name>
    <dbReference type="NCBI Taxonomy" id="4170"/>
    <lineage>
        <taxon>Eukaryota</taxon>
        <taxon>Viridiplantae</taxon>
        <taxon>Streptophyta</taxon>
        <taxon>Embryophyta</taxon>
        <taxon>Tracheophyta</taxon>
        <taxon>Spermatophyta</taxon>
        <taxon>Magnoliopsida</taxon>
        <taxon>eudicotyledons</taxon>
        <taxon>Gunneridae</taxon>
        <taxon>Pentapetalae</taxon>
        <taxon>asterids</taxon>
        <taxon>lamiids</taxon>
        <taxon>Lamiales</taxon>
        <taxon>Orobanchaceae</taxon>
        <taxon>Buchnereae</taxon>
        <taxon>Striga</taxon>
    </lineage>
</organism>
<feature type="region of interest" description="Disordered" evidence="1">
    <location>
        <begin position="58"/>
        <end position="94"/>
    </location>
</feature>
<feature type="non-terminal residue" evidence="2">
    <location>
        <position position="106"/>
    </location>
</feature>
<dbReference type="Proteomes" id="UP000325081">
    <property type="component" value="Unassembled WGS sequence"/>
</dbReference>
<reference evidence="3" key="1">
    <citation type="journal article" date="2019" name="Curr. Biol.">
        <title>Genome Sequence of Striga asiatica Provides Insight into the Evolution of Plant Parasitism.</title>
        <authorList>
            <person name="Yoshida S."/>
            <person name="Kim S."/>
            <person name="Wafula E.K."/>
            <person name="Tanskanen J."/>
            <person name="Kim Y.M."/>
            <person name="Honaas L."/>
            <person name="Yang Z."/>
            <person name="Spallek T."/>
            <person name="Conn C.E."/>
            <person name="Ichihashi Y."/>
            <person name="Cheong K."/>
            <person name="Cui S."/>
            <person name="Der J.P."/>
            <person name="Gundlach H."/>
            <person name="Jiao Y."/>
            <person name="Hori C."/>
            <person name="Ishida J.K."/>
            <person name="Kasahara H."/>
            <person name="Kiba T."/>
            <person name="Kim M.S."/>
            <person name="Koo N."/>
            <person name="Laohavisit A."/>
            <person name="Lee Y.H."/>
            <person name="Lumba S."/>
            <person name="McCourt P."/>
            <person name="Mortimer J.C."/>
            <person name="Mutuku J.M."/>
            <person name="Nomura T."/>
            <person name="Sasaki-Sekimoto Y."/>
            <person name="Seto Y."/>
            <person name="Wang Y."/>
            <person name="Wakatake T."/>
            <person name="Sakakibara H."/>
            <person name="Demura T."/>
            <person name="Yamaguchi S."/>
            <person name="Yoneyama K."/>
            <person name="Manabe R.I."/>
            <person name="Nelson D.C."/>
            <person name="Schulman A.H."/>
            <person name="Timko M.P."/>
            <person name="dePamphilis C.W."/>
            <person name="Choi D."/>
            <person name="Shirasu K."/>
        </authorList>
    </citation>
    <scope>NUCLEOTIDE SEQUENCE [LARGE SCALE GENOMIC DNA]</scope>
    <source>
        <strain evidence="3">cv. UVA1</strain>
    </source>
</reference>
<comment type="caution">
    <text evidence="2">The sequence shown here is derived from an EMBL/GenBank/DDBJ whole genome shotgun (WGS) entry which is preliminary data.</text>
</comment>
<sequence length="106" mass="12224">GNRLLNQTEVEIVAGEWQSLYQENSRPPNNHEVILTIIHLKYRKKKKGQITMVMDSEYLQAQSQPMRSNHNPRKRRKKKSQVKTTGSAGTAKLQSNINKLHTCIDI</sequence>
<dbReference type="EMBL" id="BKCP01000003">
    <property type="protein sequence ID" value="GER25450.1"/>
    <property type="molecule type" value="Genomic_DNA"/>
</dbReference>
<evidence type="ECO:0000313" key="2">
    <source>
        <dbReference type="EMBL" id="GER25450.1"/>
    </source>
</evidence>
<feature type="compositionally biased region" description="Polar residues" evidence="1">
    <location>
        <begin position="59"/>
        <end position="69"/>
    </location>
</feature>
<feature type="non-terminal residue" evidence="2">
    <location>
        <position position="1"/>
    </location>
</feature>
<name>A0A5A7NY89_STRAF</name>